<dbReference type="InterPro" id="IPR036388">
    <property type="entry name" value="WH-like_DNA-bd_sf"/>
</dbReference>
<dbReference type="InterPro" id="IPR005143">
    <property type="entry name" value="TF_LuxR_autoind-bd_dom"/>
</dbReference>
<dbReference type="PROSITE" id="PS50043">
    <property type="entry name" value="HTH_LUXR_2"/>
    <property type="match status" value="1"/>
</dbReference>
<dbReference type="Pfam" id="PF03472">
    <property type="entry name" value="Autoind_bind"/>
    <property type="match status" value="1"/>
</dbReference>
<evidence type="ECO:0000256" key="1">
    <source>
        <dbReference type="ARBA" id="ARBA00023015"/>
    </source>
</evidence>
<dbReference type="CDD" id="cd06170">
    <property type="entry name" value="LuxR_C_like"/>
    <property type="match status" value="1"/>
</dbReference>
<name>A0A1X6ZAC3_9RHOB</name>
<gene>
    <name evidence="5" type="primary">lasR</name>
    <name evidence="5" type="ORF">ROA7450_02235</name>
</gene>
<evidence type="ECO:0000256" key="2">
    <source>
        <dbReference type="ARBA" id="ARBA00023125"/>
    </source>
</evidence>
<keyword evidence="6" id="KW-1185">Reference proteome</keyword>
<dbReference type="InterPro" id="IPR016032">
    <property type="entry name" value="Sig_transdc_resp-reg_C-effctor"/>
</dbReference>
<evidence type="ECO:0000256" key="3">
    <source>
        <dbReference type="ARBA" id="ARBA00023163"/>
    </source>
</evidence>
<dbReference type="InterPro" id="IPR036693">
    <property type="entry name" value="TF_LuxR_autoind-bd_dom_sf"/>
</dbReference>
<dbReference type="Gene3D" id="1.10.10.10">
    <property type="entry name" value="Winged helix-like DNA-binding domain superfamily/Winged helix DNA-binding domain"/>
    <property type="match status" value="1"/>
</dbReference>
<dbReference type="GO" id="GO:0006355">
    <property type="term" value="P:regulation of DNA-templated transcription"/>
    <property type="evidence" value="ECO:0007669"/>
    <property type="project" value="InterPro"/>
</dbReference>
<protein>
    <submittedName>
        <fullName evidence="5">Transcriptional activator protein LasR</fullName>
    </submittedName>
</protein>
<dbReference type="PANTHER" id="PTHR44688">
    <property type="entry name" value="DNA-BINDING TRANSCRIPTIONAL ACTIVATOR DEVR_DOSR"/>
    <property type="match status" value="1"/>
</dbReference>
<evidence type="ECO:0000313" key="5">
    <source>
        <dbReference type="EMBL" id="SLN45856.1"/>
    </source>
</evidence>
<sequence length="233" mass="25692">MELIDLADMPNGKSDFVGHLRNVCESLGLEYASYASTHPLSGTVHAFTTYPDRWKNHYMEHGLHLQDPTLEKAARSIAPVDWGRLERSANFQSVFSQAYDFGLPDTGVTIPVRGPFGEVGLFSVSAPLPTDGWQKLRTQIIGNLQSSAVYLHDAVMTSETVMKSLRFPHLSSREKEILQWVAAGKSQQDIGDILSISLRTVEVHLRSTREKLFALTTAQAVGRGISLGLITPS</sequence>
<dbReference type="SUPFAM" id="SSF75516">
    <property type="entry name" value="Pheromone-binding domain of LuxR-like quorum-sensing transcription factors"/>
    <property type="match status" value="1"/>
</dbReference>
<keyword evidence="3" id="KW-0804">Transcription</keyword>
<feature type="domain" description="HTH luxR-type" evidence="4">
    <location>
        <begin position="163"/>
        <end position="228"/>
    </location>
</feature>
<organism evidence="5 6">
    <name type="scientific">Roseovarius albus</name>
    <dbReference type="NCBI Taxonomy" id="1247867"/>
    <lineage>
        <taxon>Bacteria</taxon>
        <taxon>Pseudomonadati</taxon>
        <taxon>Pseudomonadota</taxon>
        <taxon>Alphaproteobacteria</taxon>
        <taxon>Rhodobacterales</taxon>
        <taxon>Roseobacteraceae</taxon>
        <taxon>Roseovarius</taxon>
    </lineage>
</organism>
<dbReference type="RefSeq" id="WP_085805753.1">
    <property type="nucleotide sequence ID" value="NZ_FWFX01000006.1"/>
</dbReference>
<evidence type="ECO:0000259" key="4">
    <source>
        <dbReference type="PROSITE" id="PS50043"/>
    </source>
</evidence>
<dbReference type="InterPro" id="IPR000792">
    <property type="entry name" value="Tscrpt_reg_LuxR_C"/>
</dbReference>
<evidence type="ECO:0000313" key="6">
    <source>
        <dbReference type="Proteomes" id="UP000193061"/>
    </source>
</evidence>
<dbReference type="EMBL" id="FWFX01000006">
    <property type="protein sequence ID" value="SLN45856.1"/>
    <property type="molecule type" value="Genomic_DNA"/>
</dbReference>
<keyword evidence="1" id="KW-0805">Transcription regulation</keyword>
<keyword evidence="2" id="KW-0238">DNA-binding</keyword>
<dbReference type="Gene3D" id="3.30.450.80">
    <property type="entry name" value="Transcription factor LuxR-like, autoinducer-binding domain"/>
    <property type="match status" value="1"/>
</dbReference>
<accession>A0A1X6ZAC3</accession>
<dbReference type="SMART" id="SM00421">
    <property type="entry name" value="HTH_LUXR"/>
    <property type="match status" value="1"/>
</dbReference>
<proteinExistence type="predicted"/>
<dbReference type="Proteomes" id="UP000193061">
    <property type="component" value="Unassembled WGS sequence"/>
</dbReference>
<dbReference type="GO" id="GO:0003677">
    <property type="term" value="F:DNA binding"/>
    <property type="evidence" value="ECO:0007669"/>
    <property type="project" value="UniProtKB-KW"/>
</dbReference>
<dbReference type="AlphaFoldDB" id="A0A1X6ZAC3"/>
<reference evidence="5 6" key="1">
    <citation type="submission" date="2017-03" db="EMBL/GenBank/DDBJ databases">
        <authorList>
            <person name="Afonso C.L."/>
            <person name="Miller P.J."/>
            <person name="Scott M.A."/>
            <person name="Spackman E."/>
            <person name="Goraichik I."/>
            <person name="Dimitrov K.M."/>
            <person name="Suarez D.L."/>
            <person name="Swayne D.E."/>
        </authorList>
    </citation>
    <scope>NUCLEOTIDE SEQUENCE [LARGE SCALE GENOMIC DNA]</scope>
    <source>
        <strain evidence="5 6">CECT 7450</strain>
    </source>
</reference>
<dbReference type="SUPFAM" id="SSF46894">
    <property type="entry name" value="C-terminal effector domain of the bipartite response regulators"/>
    <property type="match status" value="1"/>
</dbReference>
<dbReference type="PRINTS" id="PR00038">
    <property type="entry name" value="HTHLUXR"/>
</dbReference>
<dbReference type="PANTHER" id="PTHR44688:SF16">
    <property type="entry name" value="DNA-BINDING TRANSCRIPTIONAL ACTIVATOR DEVR_DOSR"/>
    <property type="match status" value="1"/>
</dbReference>
<dbReference type="Pfam" id="PF00196">
    <property type="entry name" value="GerE"/>
    <property type="match status" value="1"/>
</dbReference>
<dbReference type="OrthoDB" id="9803630at2"/>